<dbReference type="STRING" id="1618436.UV59_C0004G0013"/>
<organism evidence="2 3">
    <name type="scientific">Candidatus Gottesmanbacteria bacterium GW2011_GWA1_43_11</name>
    <dbReference type="NCBI Taxonomy" id="1618436"/>
    <lineage>
        <taxon>Bacteria</taxon>
        <taxon>Candidatus Gottesmaniibacteriota</taxon>
    </lineage>
</organism>
<dbReference type="InterPro" id="IPR038740">
    <property type="entry name" value="BioF2-like_GNAT_dom"/>
</dbReference>
<dbReference type="Pfam" id="PF13480">
    <property type="entry name" value="Acetyltransf_6"/>
    <property type="match status" value="1"/>
</dbReference>
<evidence type="ECO:0000313" key="3">
    <source>
        <dbReference type="Proteomes" id="UP000034543"/>
    </source>
</evidence>
<dbReference type="EMBL" id="LCFB01000004">
    <property type="protein sequence ID" value="KKS85865.1"/>
    <property type="molecule type" value="Genomic_DNA"/>
</dbReference>
<name>A0A0G1CJ67_9BACT</name>
<feature type="domain" description="BioF2-like acetyltransferase" evidence="1">
    <location>
        <begin position="151"/>
        <end position="288"/>
    </location>
</feature>
<evidence type="ECO:0000259" key="1">
    <source>
        <dbReference type="Pfam" id="PF13480"/>
    </source>
</evidence>
<dbReference type="AlphaFoldDB" id="A0A0G1CJ67"/>
<sequence length="305" mass="35851">MVTEFTPSQFFANWINFTQQSNIPFYSTLWHKLWLQTEGKNFQPLFLQINNNVFAPLVIRNHEVFLSGGKEISDYQDIVGSEENKTQAWPEILEYLKARKFATLILDNIPRSSSTYTYFRRISEVQIAQEDTMPIVDLPLSWDEFLSHLNRKHRHELKRKMKKFETAFPGLQVQVSTNPESDINHLFRLMKLNPDKQKFLTPVMEEFFRGLVKEFAKSTELLLLTVEGQVATVTFSFIFPDELLLYNSGFDEQNFSGSGFYLKAISLKRAIDVGIKRFNFLQGSERYKYEFGGKDFWVYRIEIKI</sequence>
<evidence type="ECO:0000313" key="2">
    <source>
        <dbReference type="EMBL" id="KKS85865.1"/>
    </source>
</evidence>
<reference evidence="2 3" key="1">
    <citation type="journal article" date="2015" name="Nature">
        <title>rRNA introns, odd ribosomes, and small enigmatic genomes across a large radiation of phyla.</title>
        <authorList>
            <person name="Brown C.T."/>
            <person name="Hug L.A."/>
            <person name="Thomas B.C."/>
            <person name="Sharon I."/>
            <person name="Castelle C.J."/>
            <person name="Singh A."/>
            <person name="Wilkins M.J."/>
            <person name="Williams K.H."/>
            <person name="Banfield J.F."/>
        </authorList>
    </citation>
    <scope>NUCLEOTIDE SEQUENCE [LARGE SCALE GENOMIC DNA]</scope>
</reference>
<dbReference type="Proteomes" id="UP000034543">
    <property type="component" value="Unassembled WGS sequence"/>
</dbReference>
<dbReference type="SUPFAM" id="SSF55729">
    <property type="entry name" value="Acyl-CoA N-acyltransferases (Nat)"/>
    <property type="match status" value="1"/>
</dbReference>
<gene>
    <name evidence="2" type="ORF">UV59_C0004G0013</name>
</gene>
<comment type="caution">
    <text evidence="2">The sequence shown here is derived from an EMBL/GenBank/DDBJ whole genome shotgun (WGS) entry which is preliminary data.</text>
</comment>
<dbReference type="InterPro" id="IPR016181">
    <property type="entry name" value="Acyl_CoA_acyltransferase"/>
</dbReference>
<proteinExistence type="predicted"/>
<protein>
    <recommendedName>
        <fullName evidence="1">BioF2-like acetyltransferase domain-containing protein</fullName>
    </recommendedName>
</protein>
<accession>A0A0G1CJ67</accession>
<dbReference type="Gene3D" id="3.40.630.30">
    <property type="match status" value="1"/>
</dbReference>